<dbReference type="EC" id="2.5.1.73" evidence="5"/>
<feature type="binding site" evidence="5">
    <location>
        <begin position="146"/>
        <end position="147"/>
    </location>
    <ligand>
        <name>pyridoxal 5'-phosphate</name>
        <dbReference type="ChEBI" id="CHEBI:597326"/>
    </ligand>
</feature>
<evidence type="ECO:0000313" key="7">
    <source>
        <dbReference type="Proteomes" id="UP000680656"/>
    </source>
</evidence>
<name>A0A8E7B1D5_9EURY</name>
<dbReference type="KEGG" id="mrtj:KHC33_15315"/>
<dbReference type="EMBL" id="CP075546">
    <property type="protein sequence ID" value="QVV88668.1"/>
    <property type="molecule type" value="Genomic_DNA"/>
</dbReference>
<comment type="cofactor">
    <cofactor evidence="1 5">
        <name>pyridoxal 5'-phosphate</name>
        <dbReference type="ChEBI" id="CHEBI:597326"/>
    </cofactor>
</comment>
<dbReference type="InterPro" id="IPR015422">
    <property type="entry name" value="PyrdxlP-dep_Trfase_small"/>
</dbReference>
<keyword evidence="4 5" id="KW-0648">Protein biosynthesis</keyword>
<dbReference type="PANTHER" id="PTHR43586:SF3">
    <property type="entry name" value="O-PHOSPHO-L-SERYL-TRNA:CYS-TRNA SYNTHASE"/>
    <property type="match status" value="1"/>
</dbReference>
<organism evidence="6 7">
    <name type="scientific">Methanospirillum purgamenti</name>
    <dbReference type="NCBI Taxonomy" id="2834276"/>
    <lineage>
        <taxon>Archaea</taxon>
        <taxon>Methanobacteriati</taxon>
        <taxon>Methanobacteriota</taxon>
        <taxon>Stenosarchaea group</taxon>
        <taxon>Methanomicrobia</taxon>
        <taxon>Methanomicrobiales</taxon>
        <taxon>Methanospirillaceae</taxon>
        <taxon>Methanospirillum</taxon>
    </lineage>
</organism>
<dbReference type="HAMAP" id="MF_01675">
    <property type="entry name" value="Sep_Cys_tRNA_synth"/>
    <property type="match status" value="1"/>
</dbReference>
<keyword evidence="3 5" id="KW-0663">Pyridoxal phosphate</keyword>
<dbReference type="NCBIfam" id="NF006810">
    <property type="entry name" value="PRK09331.1"/>
    <property type="match status" value="1"/>
</dbReference>
<dbReference type="Gene3D" id="3.90.1150.10">
    <property type="entry name" value="Aspartate Aminotransferase, domain 1"/>
    <property type="match status" value="1"/>
</dbReference>
<dbReference type="Pfam" id="PF05889">
    <property type="entry name" value="SepSecS"/>
    <property type="match status" value="1"/>
</dbReference>
<evidence type="ECO:0000256" key="3">
    <source>
        <dbReference type="ARBA" id="ARBA00022898"/>
    </source>
</evidence>
<evidence type="ECO:0000256" key="2">
    <source>
        <dbReference type="ARBA" id="ARBA00022679"/>
    </source>
</evidence>
<dbReference type="InterPro" id="IPR015421">
    <property type="entry name" value="PyrdxlP-dep_Trfase_major"/>
</dbReference>
<feature type="binding site" evidence="5">
    <location>
        <begin position="274"/>
        <end position="276"/>
    </location>
    <ligand>
        <name>pyridoxal 5'-phosphate</name>
        <dbReference type="ChEBI" id="CHEBI:597326"/>
    </ligand>
</feature>
<feature type="binding site" evidence="5">
    <location>
        <position position="251"/>
    </location>
    <ligand>
        <name>pyridoxal 5'-phosphate</name>
        <dbReference type="ChEBI" id="CHEBI:597326"/>
    </ligand>
</feature>
<dbReference type="InterPro" id="IPR013375">
    <property type="entry name" value="Sep_Cys-tRNA_synth_arc"/>
</dbReference>
<protein>
    <recommendedName>
        <fullName evidence="5">O-phospho-L-seryl-tRNA:Cys-tRNA synthase</fullName>
        <ecNumber evidence="5">2.5.1.73</ecNumber>
    </recommendedName>
    <alternativeName>
        <fullName evidence="5">Sep-tRNA:Cys-tRNA synthase</fullName>
        <shortName evidence="5">SepCysS</shortName>
    </alternativeName>
</protein>
<proteinExistence type="inferred from homology"/>
<comment type="catalytic activity">
    <reaction evidence="5">
        <text>O-phospho-L-seryl-tRNA(Cys) + hydrogen sulfide + H(+) = L-cysteinyl-tRNA(Cys) + phosphate</text>
        <dbReference type="Rhea" id="RHEA:25686"/>
        <dbReference type="Rhea" id="RHEA-COMP:9679"/>
        <dbReference type="Rhea" id="RHEA-COMP:9719"/>
        <dbReference type="ChEBI" id="CHEBI:15378"/>
        <dbReference type="ChEBI" id="CHEBI:29919"/>
        <dbReference type="ChEBI" id="CHEBI:43474"/>
        <dbReference type="ChEBI" id="CHEBI:78517"/>
        <dbReference type="ChEBI" id="CHEBI:78551"/>
        <dbReference type="EC" id="2.5.1.73"/>
    </reaction>
</comment>
<dbReference type="Proteomes" id="UP000680656">
    <property type="component" value="Chromosome"/>
</dbReference>
<evidence type="ECO:0000256" key="1">
    <source>
        <dbReference type="ARBA" id="ARBA00001933"/>
    </source>
</evidence>
<dbReference type="Gene3D" id="3.40.640.10">
    <property type="entry name" value="Type I PLP-dependent aspartate aminotransferase-like (Major domain)"/>
    <property type="match status" value="1"/>
</dbReference>
<feature type="modified residue" description="N6-(pyridoxal phosphate)lysine" evidence="5">
    <location>
        <position position="277"/>
    </location>
</feature>
<reference evidence="6 7" key="1">
    <citation type="submission" date="2021-05" db="EMBL/GenBank/DDBJ databases">
        <title>A novel Methanospirillum isolate from a pyrite-forming mixed culture.</title>
        <authorList>
            <person name="Bunk B."/>
            <person name="Sproer C."/>
            <person name="Spring S."/>
            <person name="Pester M."/>
        </authorList>
    </citation>
    <scope>NUCLEOTIDE SEQUENCE [LARGE SCALE GENOMIC DNA]</scope>
    <source>
        <strain evidence="6 7">J.3.6.1-F.2.7.3</strain>
    </source>
</reference>
<keyword evidence="7" id="KW-1185">Reference proteome</keyword>
<evidence type="ECO:0000256" key="5">
    <source>
        <dbReference type="HAMAP-Rule" id="MF_01675"/>
    </source>
</evidence>
<comment type="similarity">
    <text evidence="5">Belongs to the SepCysS family.</text>
</comment>
<dbReference type="InterPro" id="IPR008829">
    <property type="entry name" value="SepSecS/SepCysS"/>
</dbReference>
<dbReference type="GO" id="GO:0043766">
    <property type="term" value="F:Sep-tRNA:Cys-tRNA synthase activity"/>
    <property type="evidence" value="ECO:0007669"/>
    <property type="project" value="UniProtKB-UniRule"/>
</dbReference>
<comment type="subunit">
    <text evidence="5">Homodimer. Interacts with SepRS.</text>
</comment>
<dbReference type="SUPFAM" id="SSF53383">
    <property type="entry name" value="PLP-dependent transferases"/>
    <property type="match status" value="1"/>
</dbReference>
<dbReference type="GeneID" id="65098581"/>
<dbReference type="NCBIfam" id="TIGR02539">
    <property type="entry name" value="SepCysS"/>
    <property type="match status" value="1"/>
</dbReference>
<dbReference type="AlphaFoldDB" id="A0A8E7B1D5"/>
<evidence type="ECO:0000256" key="4">
    <source>
        <dbReference type="ARBA" id="ARBA00022917"/>
    </source>
</evidence>
<dbReference type="GO" id="GO:0006412">
    <property type="term" value="P:translation"/>
    <property type="evidence" value="ECO:0007669"/>
    <property type="project" value="UniProtKB-KW"/>
</dbReference>
<accession>A0A8E7B1D5</accession>
<gene>
    <name evidence="6" type="primary">pscS</name>
    <name evidence="6" type="ORF">KHC33_15315</name>
</gene>
<comment type="function">
    <text evidence="5">Converts O-phospho-L-seryl-tRNA(Cys) (Sep-tRNA(Cys)) to L-cysteinyl-tRNA(Cys) (Cys-tRNA(Cys)).</text>
</comment>
<dbReference type="PANTHER" id="PTHR43586">
    <property type="entry name" value="CYSTEINE DESULFURASE"/>
    <property type="match status" value="1"/>
</dbReference>
<keyword evidence="2 5" id="KW-0808">Transferase</keyword>
<dbReference type="InterPro" id="IPR015424">
    <property type="entry name" value="PyrdxlP-dep_Trfase"/>
</dbReference>
<evidence type="ECO:0000313" key="6">
    <source>
        <dbReference type="EMBL" id="QVV88668.1"/>
    </source>
</evidence>
<dbReference type="RefSeq" id="WP_214419477.1">
    <property type="nucleotide sequence ID" value="NZ_CP075546.1"/>
</dbReference>
<sequence length="454" mass="50365">MEKKTDEVFDALFKLEEIRQILRDSLPSGLDNDEKEVWKSKLSELNEIVQKLDSESVTKPLKKIAGTIEIRNREENYINIQPIQAAGRLTLEGRKAIIAYGDGYSTCDACRKPFRLDKISKPPIGDFHTELAQFVNMDQARVVPGARRGFQAVAQTVVNKGDSVIVSSFAHYTEFLAVEGAGGQVREVPVDNNNLITADATATKIEEVIRETGKTPALVMMDHIDYQVANEHDVTGIAKVAHQYDIPFLYNGAYTVGVMPVDGKAIGADFVVGSGHKSMASPAPSGMLATTDEWAPKVLRTTQMVGDLTSRKFGVKEVEMLGCTLMGSNLIAMMASFPEVQKRTQNWDDEVKKSNYFIDTLLTIDGSKVLSEYPRKHALSKVDTTGSFDIVAKTHKRKGFYFSDELSARGIVGEFAGATRTWKLSTYGLSWKKLRYLADAFVEIAEKYELPIKK</sequence>